<evidence type="ECO:0000256" key="1">
    <source>
        <dbReference type="SAM" id="MobiDB-lite"/>
    </source>
</evidence>
<dbReference type="PANTHER" id="PTHR47315">
    <property type="entry name" value="FIBROUS SHEATH INTERACTING PROTEIN 2"/>
    <property type="match status" value="1"/>
</dbReference>
<reference evidence="2 3" key="1">
    <citation type="submission" date="2024-08" db="EMBL/GenBank/DDBJ databases">
        <authorList>
            <person name="Cucini C."/>
            <person name="Frati F."/>
        </authorList>
    </citation>
    <scope>NUCLEOTIDE SEQUENCE [LARGE SCALE GENOMIC DNA]</scope>
</reference>
<feature type="compositionally biased region" description="Acidic residues" evidence="1">
    <location>
        <begin position="517"/>
        <end position="526"/>
    </location>
</feature>
<feature type="region of interest" description="Disordered" evidence="1">
    <location>
        <begin position="509"/>
        <end position="539"/>
    </location>
</feature>
<sequence>MFLIFYNMSDIDVENRSDNGPEEDDTAVVNIDADEGEEGEEQDTFPFDYFTFVAKLKEKPKFPAESKDCGALAPKKSYKDWTCPVQDRLSLHTLTAIDLIKEKLPFPQGSVPPLALPSWYLMPLEKKIPIVQSPKGLFYFSRGKLCEKLHRDPVIYSVKDPNNLERVVGAPYTSLHDPHTKSILYNPLTRNLLLDRGFINDADEVLCSLKEFNKFRDYLRTLYCDQIWKQIENDDLFWKYEREQLRNLLKAENQSVGREAIMAGRIATAKKFQADAADFRKKKHAHREQITESRLRQWRGEKERKLLEQIMSSIELARRTRERLQALYDLRLQQRRDIVTKSVRKLIDTVERQTNDKAMMQAAYNKFLLEWIQSKYVFCYNKLIEKRQLQEDLSASIKYKGKKRQQRLEYYRERLPDLVEKRKAEAERILGIVRKFAMRWLERVRRRLHAPKDVKHESCWIGQSKGVLDDTVKYLRAESGYEKLDDFILNIMKLKKQIQAQIELEEAEEAAALAAAEEGEGEEEGGDAAAPESEPAEET</sequence>
<comment type="caution">
    <text evidence="2">The sequence shown here is derived from an EMBL/GenBank/DDBJ whole genome shotgun (WGS) entry which is preliminary data.</text>
</comment>
<evidence type="ECO:0000313" key="2">
    <source>
        <dbReference type="EMBL" id="CAL8112912.1"/>
    </source>
</evidence>
<accession>A0ABP1R0E6</accession>
<protein>
    <recommendedName>
        <fullName evidence="4">Fibrous sheath-interacting protein 2</fullName>
    </recommendedName>
</protein>
<proteinExistence type="predicted"/>
<name>A0ABP1R0E6_9HEXA</name>
<evidence type="ECO:0000313" key="3">
    <source>
        <dbReference type="Proteomes" id="UP001642540"/>
    </source>
</evidence>
<dbReference type="PANTHER" id="PTHR47315:SF3">
    <property type="entry name" value="FIBROUS SHEATH-INTERACTING PROTEIN 2-LIKE"/>
    <property type="match status" value="1"/>
</dbReference>
<dbReference type="InterPro" id="IPR038891">
    <property type="entry name" value="FSIP2"/>
</dbReference>
<evidence type="ECO:0008006" key="4">
    <source>
        <dbReference type="Google" id="ProtNLM"/>
    </source>
</evidence>
<gene>
    <name evidence="2" type="ORF">ODALV1_LOCUS15837</name>
</gene>
<dbReference type="Proteomes" id="UP001642540">
    <property type="component" value="Unassembled WGS sequence"/>
</dbReference>
<keyword evidence="3" id="KW-1185">Reference proteome</keyword>
<dbReference type="EMBL" id="CAXLJM020000049">
    <property type="protein sequence ID" value="CAL8112912.1"/>
    <property type="molecule type" value="Genomic_DNA"/>
</dbReference>
<organism evidence="2 3">
    <name type="scientific">Orchesella dallaii</name>
    <dbReference type="NCBI Taxonomy" id="48710"/>
    <lineage>
        <taxon>Eukaryota</taxon>
        <taxon>Metazoa</taxon>
        <taxon>Ecdysozoa</taxon>
        <taxon>Arthropoda</taxon>
        <taxon>Hexapoda</taxon>
        <taxon>Collembola</taxon>
        <taxon>Entomobryomorpha</taxon>
        <taxon>Entomobryoidea</taxon>
        <taxon>Orchesellidae</taxon>
        <taxon>Orchesellinae</taxon>
        <taxon>Orchesella</taxon>
    </lineage>
</organism>